<dbReference type="EMBL" id="JMCC02000098">
    <property type="protein sequence ID" value="KIG13407.1"/>
    <property type="molecule type" value="Genomic_DNA"/>
</dbReference>
<dbReference type="CDD" id="cd00138">
    <property type="entry name" value="PLDc_SF"/>
    <property type="match status" value="1"/>
</dbReference>
<name>A0A0C2CZV7_9BACT</name>
<evidence type="ECO:0000313" key="3">
    <source>
        <dbReference type="Proteomes" id="UP000031599"/>
    </source>
</evidence>
<dbReference type="SUPFAM" id="SSF56024">
    <property type="entry name" value="Phospholipase D/nuclease"/>
    <property type="match status" value="1"/>
</dbReference>
<evidence type="ECO:0000313" key="2">
    <source>
        <dbReference type="EMBL" id="KIG13407.1"/>
    </source>
</evidence>
<dbReference type="InterPro" id="IPR001736">
    <property type="entry name" value="PLipase_D/transphosphatidylase"/>
</dbReference>
<reference evidence="2 3" key="1">
    <citation type="submission" date="2014-12" db="EMBL/GenBank/DDBJ databases">
        <title>Genome assembly of Enhygromyxa salina DSM 15201.</title>
        <authorList>
            <person name="Sharma G."/>
            <person name="Subramanian S."/>
        </authorList>
    </citation>
    <scope>NUCLEOTIDE SEQUENCE [LARGE SCALE GENOMIC DNA]</scope>
    <source>
        <strain evidence="2 3">DSM 15201</strain>
    </source>
</reference>
<proteinExistence type="predicted"/>
<accession>A0A0C2CZV7</accession>
<dbReference type="InterPro" id="IPR025202">
    <property type="entry name" value="PLD-like_dom"/>
</dbReference>
<gene>
    <name evidence="2" type="ORF">DB30_08083</name>
</gene>
<dbReference type="Proteomes" id="UP000031599">
    <property type="component" value="Unassembled WGS sequence"/>
</dbReference>
<dbReference type="Gene3D" id="3.30.870.10">
    <property type="entry name" value="Endonuclease Chain A"/>
    <property type="match status" value="1"/>
</dbReference>
<organism evidence="2 3">
    <name type="scientific">Enhygromyxa salina</name>
    <dbReference type="NCBI Taxonomy" id="215803"/>
    <lineage>
        <taxon>Bacteria</taxon>
        <taxon>Pseudomonadati</taxon>
        <taxon>Myxococcota</taxon>
        <taxon>Polyangia</taxon>
        <taxon>Nannocystales</taxon>
        <taxon>Nannocystaceae</taxon>
        <taxon>Enhygromyxa</taxon>
    </lineage>
</organism>
<dbReference type="Pfam" id="PF13091">
    <property type="entry name" value="PLDc_2"/>
    <property type="match status" value="1"/>
</dbReference>
<dbReference type="SMART" id="SM00155">
    <property type="entry name" value="PLDc"/>
    <property type="match status" value="1"/>
</dbReference>
<dbReference type="GO" id="GO:0003824">
    <property type="term" value="F:catalytic activity"/>
    <property type="evidence" value="ECO:0007669"/>
    <property type="project" value="InterPro"/>
</dbReference>
<dbReference type="PROSITE" id="PS50035">
    <property type="entry name" value="PLD"/>
    <property type="match status" value="1"/>
</dbReference>
<evidence type="ECO:0000259" key="1">
    <source>
        <dbReference type="PROSITE" id="PS50035"/>
    </source>
</evidence>
<comment type="caution">
    <text evidence="2">The sequence shown here is derived from an EMBL/GenBank/DDBJ whole genome shotgun (WGS) entry which is preliminary data.</text>
</comment>
<feature type="domain" description="PLD phosphodiesterase" evidence="1">
    <location>
        <begin position="104"/>
        <end position="126"/>
    </location>
</feature>
<dbReference type="GO" id="GO:0006793">
    <property type="term" value="P:phosphorus metabolic process"/>
    <property type="evidence" value="ECO:0007669"/>
    <property type="project" value="UniProtKB-ARBA"/>
</dbReference>
<sequence length="182" mass="20132">MDVGLIAGRAHYDVVLARIAQAQRSIWIATANLKELMVEGPRRSVRSRDRFRSVLDVLDERAAAGVELRLLHAGHPSRAFRASFDRHPRLVRGGLELRLCPRVHFKTVIVDAESCYLGSANWTGAGLGAKGEGRRNFELGFVSSDEELIDQVQAMYEAIWTGSQCAGCKLRKDGCEAPLDLD</sequence>
<protein>
    <submittedName>
        <fullName evidence="2">Phospholipase D Active site motif domain protein</fullName>
    </submittedName>
</protein>
<dbReference type="AlphaFoldDB" id="A0A0C2CZV7"/>